<comment type="caution">
    <text evidence="4">The sequence shown here is derived from an EMBL/GenBank/DDBJ whole genome shotgun (WGS) entry which is preliminary data.</text>
</comment>
<dbReference type="InterPro" id="IPR019432">
    <property type="entry name" value="Acyltransferase_MbtK/IucB-like"/>
</dbReference>
<comment type="pathway">
    <text evidence="1">Siderophore biosynthesis.</text>
</comment>
<dbReference type="InterPro" id="IPR016181">
    <property type="entry name" value="Acyl_CoA_acyltransferase"/>
</dbReference>
<dbReference type="SUPFAM" id="SSF55729">
    <property type="entry name" value="Acyl-CoA N-acyltransferases (Nat)"/>
    <property type="match status" value="1"/>
</dbReference>
<dbReference type="InterPro" id="IPR000182">
    <property type="entry name" value="GNAT_dom"/>
</dbReference>
<gene>
    <name evidence="4" type="ORF">OOZ53_02220</name>
</gene>
<evidence type="ECO:0000256" key="2">
    <source>
        <dbReference type="ARBA" id="ARBA00023251"/>
    </source>
</evidence>
<dbReference type="Proteomes" id="UP001148313">
    <property type="component" value="Unassembled WGS sequence"/>
</dbReference>
<dbReference type="PANTHER" id="PTHR31438">
    <property type="entry name" value="LYSINE N-ACYLTRANSFERASE C17G9.06C-RELATED"/>
    <property type="match status" value="1"/>
</dbReference>
<accession>A0ABT4VHF0</accession>
<dbReference type="PANTHER" id="PTHR31438:SF1">
    <property type="entry name" value="LYSINE N-ACYLTRANSFERASE C17G9.06C-RELATED"/>
    <property type="match status" value="1"/>
</dbReference>
<sequence length="169" mass="18709">MPGGQYKFRPVSKSDFPMLRRWLQTPDVAQWWGDPDHELGLIRQDLEDRSVVGLIVSFADTPFAYAQHYDVHDWPQAHMRHLAPGTRAVDTFVGVPAMLGAGHGAAYLRALAINLLEDGATGVVIDPDVKNARARRAFEKAGFSKIEEHQSKDGAAIVMHFVPADDNAH</sequence>
<organism evidence="4 5">
    <name type="scientific">Hoeflea poritis</name>
    <dbReference type="NCBI Taxonomy" id="2993659"/>
    <lineage>
        <taxon>Bacteria</taxon>
        <taxon>Pseudomonadati</taxon>
        <taxon>Pseudomonadota</taxon>
        <taxon>Alphaproteobacteria</taxon>
        <taxon>Hyphomicrobiales</taxon>
        <taxon>Rhizobiaceae</taxon>
        <taxon>Hoeflea</taxon>
    </lineage>
</organism>
<dbReference type="PROSITE" id="PS51186">
    <property type="entry name" value="GNAT"/>
    <property type="match status" value="1"/>
</dbReference>
<evidence type="ECO:0000259" key="3">
    <source>
        <dbReference type="PROSITE" id="PS51186"/>
    </source>
</evidence>
<evidence type="ECO:0000313" key="5">
    <source>
        <dbReference type="Proteomes" id="UP001148313"/>
    </source>
</evidence>
<keyword evidence="2" id="KW-0046">Antibiotic resistance</keyword>
<dbReference type="Gene3D" id="3.40.630.30">
    <property type="match status" value="1"/>
</dbReference>
<dbReference type="RefSeq" id="WP_271087664.1">
    <property type="nucleotide sequence ID" value="NZ_JAPJZH010000001.1"/>
</dbReference>
<dbReference type="Pfam" id="PF13523">
    <property type="entry name" value="Acetyltransf_8"/>
    <property type="match status" value="1"/>
</dbReference>
<evidence type="ECO:0000313" key="4">
    <source>
        <dbReference type="EMBL" id="MDA4844141.1"/>
    </source>
</evidence>
<name>A0ABT4VHF0_9HYPH</name>
<dbReference type="SMART" id="SM01006">
    <property type="entry name" value="AlcB"/>
    <property type="match status" value="1"/>
</dbReference>
<protein>
    <submittedName>
        <fullName evidence="4">GNAT family N-acetyltransferase</fullName>
    </submittedName>
</protein>
<feature type="domain" description="N-acetyltransferase" evidence="3">
    <location>
        <begin position="6"/>
        <end position="164"/>
    </location>
</feature>
<reference evidence="4" key="1">
    <citation type="submission" date="2022-11" db="EMBL/GenBank/DDBJ databases">
        <title>Hoeflea poritis sp. nov., isolated from scleractinian coral Porites lutea.</title>
        <authorList>
            <person name="Zhang G."/>
            <person name="Wei Q."/>
            <person name="Cai L."/>
        </authorList>
    </citation>
    <scope>NUCLEOTIDE SEQUENCE</scope>
    <source>
        <strain evidence="4">E7-10</strain>
    </source>
</reference>
<keyword evidence="5" id="KW-1185">Reference proteome</keyword>
<dbReference type="EMBL" id="JAPJZH010000001">
    <property type="protein sequence ID" value="MDA4844141.1"/>
    <property type="molecule type" value="Genomic_DNA"/>
</dbReference>
<evidence type="ECO:0000256" key="1">
    <source>
        <dbReference type="ARBA" id="ARBA00004924"/>
    </source>
</evidence>
<proteinExistence type="predicted"/>